<reference evidence="3 4" key="1">
    <citation type="journal article" date="2020" name="MBio">
        <title>Erratum for Teymournejad et al., 'Isolation and Molecular Analysis of a Novel Neorickettsia Species That Causes Potomac Horse Fever'.</title>
        <authorList>
            <person name="Teymournejad O."/>
            <person name="Lin M."/>
            <person name="Bekebrede H."/>
            <person name="Kamr A."/>
            <person name="Toribio R.E."/>
            <person name="Arroyo L.G."/>
            <person name="Baird J.D."/>
            <person name="Rikihisa Y."/>
        </authorList>
    </citation>
    <scope>NUCLEOTIDE SEQUENCE [LARGE SCALE GENOMIC DNA]</scope>
    <source>
        <strain evidence="3 4">Fin17</strain>
    </source>
</reference>
<keyword evidence="2" id="KW-1133">Transmembrane helix</keyword>
<sequence length="169" mass="18530">MWNPNDHPDLSTSEDESDVQEARAAIQQNNHDSAQETPAGDIGRTNSPHVPHAGVITASPDTFIIAFTALFTPCVCFLLHHMISSSISPTIRTQDSKELDQERGIDSPGNGEIGLHLVLFPLSMLLCFLCTWCILGLGIDIQEAEQPPRGNINYPESEEREQMHDTGAP</sequence>
<keyword evidence="2" id="KW-0472">Membrane</keyword>
<keyword evidence="4" id="KW-1185">Reference proteome</keyword>
<gene>
    <name evidence="3" type="ORF">GP480_02655</name>
</gene>
<feature type="transmembrane region" description="Helical" evidence="2">
    <location>
        <begin position="63"/>
        <end position="83"/>
    </location>
</feature>
<evidence type="ECO:0000256" key="2">
    <source>
        <dbReference type="SAM" id="Phobius"/>
    </source>
</evidence>
<reference evidence="3 4" key="2">
    <citation type="journal article" date="2020" name="MBio">
        <title>Isolation and Molecular Analysis of a Novel Neorickettsia Species That Causes Potomac Horse Fever.</title>
        <authorList>
            <person name="Teymournejad O."/>
            <person name="Lin M."/>
            <person name="Bekebrede H."/>
            <person name="Kamr A."/>
            <person name="Toribio R.E."/>
            <person name="Arroyo L.G."/>
            <person name="Baird J.D."/>
            <person name="Rikihisa Y."/>
        </authorList>
    </citation>
    <scope>NUCLEOTIDE SEQUENCE [LARGE SCALE GENOMIC DNA]</scope>
    <source>
        <strain evidence="3 4">Fin17</strain>
    </source>
</reference>
<protein>
    <submittedName>
        <fullName evidence="3">Uncharacterized protein</fullName>
    </submittedName>
</protein>
<dbReference type="RefSeq" id="WP_160095631.1">
    <property type="nucleotide sequence ID" value="NZ_CP047224.1"/>
</dbReference>
<feature type="region of interest" description="Disordered" evidence="1">
    <location>
        <begin position="146"/>
        <end position="169"/>
    </location>
</feature>
<evidence type="ECO:0000256" key="1">
    <source>
        <dbReference type="SAM" id="MobiDB-lite"/>
    </source>
</evidence>
<keyword evidence="2" id="KW-0812">Transmembrane</keyword>
<feature type="compositionally biased region" description="Polar residues" evidence="1">
    <location>
        <begin position="26"/>
        <end position="36"/>
    </location>
</feature>
<feature type="compositionally biased region" description="Basic and acidic residues" evidence="1">
    <location>
        <begin position="160"/>
        <end position="169"/>
    </location>
</feature>
<dbReference type="KEGG" id="nef:GP480_02655"/>
<accession>A0A6P1GAV3</accession>
<dbReference type="EMBL" id="CP047224">
    <property type="protein sequence ID" value="QHD65333.1"/>
    <property type="molecule type" value="Genomic_DNA"/>
</dbReference>
<name>A0A6P1GAV3_9RICK</name>
<feature type="transmembrane region" description="Helical" evidence="2">
    <location>
        <begin position="113"/>
        <end position="139"/>
    </location>
</feature>
<evidence type="ECO:0000313" key="4">
    <source>
        <dbReference type="Proteomes" id="UP000464912"/>
    </source>
</evidence>
<evidence type="ECO:0000313" key="3">
    <source>
        <dbReference type="EMBL" id="QHD65333.1"/>
    </source>
</evidence>
<dbReference type="Proteomes" id="UP000464912">
    <property type="component" value="Chromosome"/>
</dbReference>
<organism evidence="3 4">
    <name type="scientific">Neorickettsia findlayensis</name>
    <dbReference type="NCBI Taxonomy" id="2686014"/>
    <lineage>
        <taxon>Bacteria</taxon>
        <taxon>Pseudomonadati</taxon>
        <taxon>Pseudomonadota</taxon>
        <taxon>Alphaproteobacteria</taxon>
        <taxon>Rickettsiales</taxon>
        <taxon>Anaplasmataceae</taxon>
        <taxon>Neorickettsia</taxon>
    </lineage>
</organism>
<dbReference type="AlphaFoldDB" id="A0A6P1GAV3"/>
<feature type="region of interest" description="Disordered" evidence="1">
    <location>
        <begin position="1"/>
        <end position="48"/>
    </location>
</feature>
<proteinExistence type="predicted"/>